<evidence type="ECO:0000313" key="4">
    <source>
        <dbReference type="EMBL" id="HJG89884.1"/>
    </source>
</evidence>
<dbReference type="RefSeq" id="WP_273306941.1">
    <property type="nucleotide sequence ID" value="NZ_DYUD01000027.1"/>
</dbReference>
<accession>A0A921MTM0</accession>
<dbReference type="PANTHER" id="PTHR43405">
    <property type="entry name" value="GLYCOSYL HYDROLASE DIGH"/>
    <property type="match status" value="1"/>
</dbReference>
<evidence type="ECO:0000256" key="1">
    <source>
        <dbReference type="ARBA" id="ARBA00022729"/>
    </source>
</evidence>
<dbReference type="EMBL" id="DYUD01000027">
    <property type="protein sequence ID" value="HJG89884.1"/>
    <property type="molecule type" value="Genomic_DNA"/>
</dbReference>
<evidence type="ECO:0000313" key="5">
    <source>
        <dbReference type="Proteomes" id="UP000757103"/>
    </source>
</evidence>
<feature type="chain" id="PRO_5037300125" evidence="2">
    <location>
        <begin position="21"/>
        <end position="486"/>
    </location>
</feature>
<reference evidence="4" key="1">
    <citation type="journal article" date="2021" name="PeerJ">
        <title>Extensive microbial diversity within the chicken gut microbiome revealed by metagenomics and culture.</title>
        <authorList>
            <person name="Gilroy R."/>
            <person name="Ravi A."/>
            <person name="Getino M."/>
            <person name="Pursley I."/>
            <person name="Horton D.L."/>
            <person name="Alikhan N.F."/>
            <person name="Baker D."/>
            <person name="Gharbi K."/>
            <person name="Hall N."/>
            <person name="Watson M."/>
            <person name="Adriaenssens E.M."/>
            <person name="Foster-Nyarko E."/>
            <person name="Jarju S."/>
            <person name="Secka A."/>
            <person name="Antonio M."/>
            <person name="Oren A."/>
            <person name="Chaudhuri R.R."/>
            <person name="La Ragione R."/>
            <person name="Hildebrand F."/>
            <person name="Pallen M.J."/>
        </authorList>
    </citation>
    <scope>NUCLEOTIDE SEQUENCE</scope>
    <source>
        <strain evidence="4">CHK121-7720</strain>
    </source>
</reference>
<name>A0A921MTM0_9BACT</name>
<dbReference type="InterPro" id="IPR052177">
    <property type="entry name" value="Divisome_Glycosyl_Hydrolase"/>
</dbReference>
<feature type="domain" description="Glycosyl hydrolase-like 10" evidence="3">
    <location>
        <begin position="26"/>
        <end position="295"/>
    </location>
</feature>
<dbReference type="AlphaFoldDB" id="A0A921MTM0"/>
<dbReference type="Gene3D" id="3.20.20.80">
    <property type="entry name" value="Glycosidases"/>
    <property type="match status" value="1"/>
</dbReference>
<feature type="signal peptide" evidence="2">
    <location>
        <begin position="1"/>
        <end position="20"/>
    </location>
</feature>
<sequence>MKKRLLLFIVLCLACVSLHASSPKYEMRAVWLTTNWGLDWPSRPIRRPADVARQQRELVDILDRLQAMGINTVFFQARIRGEVFYTSQYEPWAGVLSSGRNPGYDPLAFVVDECHRRAMECHAWLVTFPVGSNRQVKKQGRTSMVARHRSWCKPLAGEWFLDPGNPEVRSYLTDLVSEVVSKYDVDGIHLDYVRYPDDARRFPDADSFRKWGKGATSRTRWREQNITATVTAIYDEVKRLKPWVKVSSSPLGRYASLPGFPASWSCMEAVHQNPKHWLQAGKHDFIAPMMYFKEENYYPFLYDWAEACPAGSVASGIGVYRLDRANGNWSLDEIRHQIETTRQVGVGQAYFRYENLYRHTALSQWLTAWFYRYPALTPRCVGAPVRKVEAPASLQVEPLAGKSLLSWQPVDEAFTYIVYATDDSLQVDAGEQIAAVVPRTDREWILPATYRHYAVVARDRYGNESRPAVWSAPEIEIGKYEIKLYK</sequence>
<dbReference type="Proteomes" id="UP000757103">
    <property type="component" value="Unassembled WGS sequence"/>
</dbReference>
<evidence type="ECO:0000259" key="3">
    <source>
        <dbReference type="Pfam" id="PF02638"/>
    </source>
</evidence>
<proteinExistence type="predicted"/>
<dbReference type="InterPro" id="IPR017853">
    <property type="entry name" value="GH"/>
</dbReference>
<dbReference type="Pfam" id="PF02638">
    <property type="entry name" value="GHL10"/>
    <property type="match status" value="1"/>
</dbReference>
<comment type="caution">
    <text evidence="4">The sequence shown here is derived from an EMBL/GenBank/DDBJ whole genome shotgun (WGS) entry which is preliminary data.</text>
</comment>
<protein>
    <submittedName>
        <fullName evidence="4">Family 10 glycosylhydrolase</fullName>
    </submittedName>
</protein>
<organism evidence="4 5">
    <name type="scientific">Barnesiella viscericola</name>
    <dbReference type="NCBI Taxonomy" id="397865"/>
    <lineage>
        <taxon>Bacteria</taxon>
        <taxon>Pseudomonadati</taxon>
        <taxon>Bacteroidota</taxon>
        <taxon>Bacteroidia</taxon>
        <taxon>Bacteroidales</taxon>
        <taxon>Barnesiellaceae</taxon>
        <taxon>Barnesiella</taxon>
    </lineage>
</organism>
<dbReference type="PANTHER" id="PTHR43405:SF1">
    <property type="entry name" value="GLYCOSYL HYDROLASE DIGH"/>
    <property type="match status" value="1"/>
</dbReference>
<gene>
    <name evidence="4" type="ORF">K8U91_10505</name>
</gene>
<reference evidence="4" key="2">
    <citation type="submission" date="2021-09" db="EMBL/GenBank/DDBJ databases">
        <authorList>
            <person name="Gilroy R."/>
        </authorList>
    </citation>
    <scope>NUCLEOTIDE SEQUENCE</scope>
    <source>
        <strain evidence="4">CHK121-7720</strain>
    </source>
</reference>
<evidence type="ECO:0000256" key="2">
    <source>
        <dbReference type="SAM" id="SignalP"/>
    </source>
</evidence>
<dbReference type="InterPro" id="IPR003790">
    <property type="entry name" value="GHL10"/>
</dbReference>
<keyword evidence="1 2" id="KW-0732">Signal</keyword>
<dbReference type="SUPFAM" id="SSF51445">
    <property type="entry name" value="(Trans)glycosidases"/>
    <property type="match status" value="1"/>
</dbReference>